<comment type="caution">
    <text evidence="2">The sequence shown here is derived from an EMBL/GenBank/DDBJ whole genome shotgun (WGS) entry which is preliminary data.</text>
</comment>
<evidence type="ECO:0000313" key="2">
    <source>
        <dbReference type="EMBL" id="KAL2870807.1"/>
    </source>
</evidence>
<keyword evidence="3" id="KW-1185">Reference proteome</keyword>
<accession>A0ABR4M323</accession>
<evidence type="ECO:0000313" key="3">
    <source>
        <dbReference type="Proteomes" id="UP001610432"/>
    </source>
</evidence>
<dbReference type="Gene3D" id="1.25.40.10">
    <property type="entry name" value="Tetratricopeptide repeat domain"/>
    <property type="match status" value="1"/>
</dbReference>
<dbReference type="Proteomes" id="UP001610432">
    <property type="component" value="Unassembled WGS sequence"/>
</dbReference>
<proteinExistence type="predicted"/>
<sequence length="526" mass="58470">MPRPWPNNIRKWSCLHSRSSLPLIAPLDLSPLRAMTNHLPSDTHNNPRPFHSHPPSLYAAPARSPAALRAQQYPNAVRRPRPIFSSDALPTRARPGAEGDLRSRLRILEKTGLKLMSEMLHDGIIDKSVTPKKFKRAARALLENAFTQPPSKDGVAGIARDVEMDVDSIFEIGRTITRDDRVLSQRIITSCALAGAKMALFLTATHYLRSLHNHTSILFARSTSSPARTSFLDQIETLATSSGSGDEGEYGVGDNRDPRAMLIHAKALGLQRRYAEGLALVEEVMLRIEPTRREIKPNEDITVSSGIEPPWELYLWLRRALKGAKKVNSVRHTPVGMLDDTSEDEMSVIRLAAVDYQNPAVLEIYADIMKQQGDFKKYEQYMGQAAAAGNRDAGRKLGNLYYLIFSQRRPRPGESGVTLDASPVAAERPKGFLATLLSYFGPRPLPEYRGLAMEWYRVAWASGCVRSGLNLAILSRQDGHVQEAEALLDEARGLTEGSRDLQAQIQRITAAFALGESQIHLKYLDL</sequence>
<feature type="region of interest" description="Disordered" evidence="1">
    <location>
        <begin position="36"/>
        <end position="96"/>
    </location>
</feature>
<dbReference type="RefSeq" id="XP_070889786.1">
    <property type="nucleotide sequence ID" value="XM_071028284.1"/>
</dbReference>
<feature type="compositionally biased region" description="Low complexity" evidence="1">
    <location>
        <begin position="54"/>
        <end position="70"/>
    </location>
</feature>
<evidence type="ECO:0000256" key="1">
    <source>
        <dbReference type="SAM" id="MobiDB-lite"/>
    </source>
</evidence>
<organism evidence="2 3">
    <name type="scientific">Aspergillus lucknowensis</name>
    <dbReference type="NCBI Taxonomy" id="176173"/>
    <lineage>
        <taxon>Eukaryota</taxon>
        <taxon>Fungi</taxon>
        <taxon>Dikarya</taxon>
        <taxon>Ascomycota</taxon>
        <taxon>Pezizomycotina</taxon>
        <taxon>Eurotiomycetes</taxon>
        <taxon>Eurotiomycetidae</taxon>
        <taxon>Eurotiales</taxon>
        <taxon>Aspergillaceae</taxon>
        <taxon>Aspergillus</taxon>
        <taxon>Aspergillus subgen. Nidulantes</taxon>
    </lineage>
</organism>
<dbReference type="GeneID" id="98143356"/>
<gene>
    <name evidence="2" type="ORF">BJX67DRAFT_344671</name>
</gene>
<name>A0ABR4M323_9EURO</name>
<reference evidence="2 3" key="1">
    <citation type="submission" date="2024-07" db="EMBL/GenBank/DDBJ databases">
        <title>Section-level genome sequencing and comparative genomics of Aspergillus sections Usti and Cavernicolus.</title>
        <authorList>
            <consortium name="Lawrence Berkeley National Laboratory"/>
            <person name="Nybo J.L."/>
            <person name="Vesth T.C."/>
            <person name="Theobald S."/>
            <person name="Frisvad J.C."/>
            <person name="Larsen T.O."/>
            <person name="Kjaerboelling I."/>
            <person name="Rothschild-Mancinelli K."/>
            <person name="Lyhne E.K."/>
            <person name="Kogle M.E."/>
            <person name="Barry K."/>
            <person name="Clum A."/>
            <person name="Na H."/>
            <person name="Ledsgaard L."/>
            <person name="Lin J."/>
            <person name="Lipzen A."/>
            <person name="Kuo A."/>
            <person name="Riley R."/>
            <person name="Mondo S."/>
            <person name="Labutti K."/>
            <person name="Haridas S."/>
            <person name="Pangalinan J."/>
            <person name="Salamov A.A."/>
            <person name="Simmons B.A."/>
            <person name="Magnuson J.K."/>
            <person name="Chen J."/>
            <person name="Drula E."/>
            <person name="Henrissat B."/>
            <person name="Wiebenga A."/>
            <person name="Lubbers R.J."/>
            <person name="Gomes A.C."/>
            <person name="Macurrencykelacurrency M.R."/>
            <person name="Stajich J."/>
            <person name="Grigoriev I.V."/>
            <person name="Mortensen U.H."/>
            <person name="De Vries R.P."/>
            <person name="Baker S.E."/>
            <person name="Andersen M.R."/>
        </authorList>
    </citation>
    <scope>NUCLEOTIDE SEQUENCE [LARGE SCALE GENOMIC DNA]</scope>
    <source>
        <strain evidence="2 3">CBS 449.75</strain>
    </source>
</reference>
<dbReference type="InterPro" id="IPR011990">
    <property type="entry name" value="TPR-like_helical_dom_sf"/>
</dbReference>
<protein>
    <submittedName>
        <fullName evidence="2">Uncharacterized protein</fullName>
    </submittedName>
</protein>
<dbReference type="EMBL" id="JBFXLQ010000005">
    <property type="protein sequence ID" value="KAL2870807.1"/>
    <property type="molecule type" value="Genomic_DNA"/>
</dbReference>